<keyword evidence="5 6" id="KW-0687">Ribonucleoprotein</keyword>
<dbReference type="EMBL" id="MEUX01000007">
    <property type="protein sequence ID" value="OGC47876.1"/>
    <property type="molecule type" value="Genomic_DNA"/>
</dbReference>
<evidence type="ECO:0000256" key="2">
    <source>
        <dbReference type="ARBA" id="ARBA00022730"/>
    </source>
</evidence>
<dbReference type="GO" id="GO:0015935">
    <property type="term" value="C:small ribosomal subunit"/>
    <property type="evidence" value="ECO:0007669"/>
    <property type="project" value="InterPro"/>
</dbReference>
<evidence type="ECO:0000256" key="1">
    <source>
        <dbReference type="ARBA" id="ARBA00007151"/>
    </source>
</evidence>
<evidence type="ECO:0000256" key="5">
    <source>
        <dbReference type="ARBA" id="ARBA00023274"/>
    </source>
</evidence>
<protein>
    <recommendedName>
        <fullName evidence="6">Small ribosomal subunit protein uS7</fullName>
    </recommendedName>
</protein>
<sequence>MSRGKIAVREPKEPDTKYKSRVVSKFINMVMLGGKKSTARKIVYDVLESIDKEDVKEARRYFEEAVKNVMPEVEVRTRRVGGANYQVPVPVKHDRAETVAMRWILDAAKKQKGAPISVGLTSEVKAAYNEEGMAVKKKQETHKMAEANKAFAHFKW</sequence>
<dbReference type="GO" id="GO:0000049">
    <property type="term" value="F:tRNA binding"/>
    <property type="evidence" value="ECO:0007669"/>
    <property type="project" value="UniProtKB-UniRule"/>
</dbReference>
<dbReference type="Pfam" id="PF00177">
    <property type="entry name" value="Ribosomal_S7"/>
    <property type="match status" value="1"/>
</dbReference>
<dbReference type="GO" id="GO:0003735">
    <property type="term" value="F:structural constituent of ribosome"/>
    <property type="evidence" value="ECO:0007669"/>
    <property type="project" value="InterPro"/>
</dbReference>
<reference evidence="8 9" key="1">
    <citation type="journal article" date="2016" name="Nat. Commun.">
        <title>Thousands of microbial genomes shed light on interconnected biogeochemical processes in an aquifer system.</title>
        <authorList>
            <person name="Anantharaman K."/>
            <person name="Brown C.T."/>
            <person name="Hug L.A."/>
            <person name="Sharon I."/>
            <person name="Castelle C.J."/>
            <person name="Probst A.J."/>
            <person name="Thomas B.C."/>
            <person name="Singh A."/>
            <person name="Wilkins M.J."/>
            <person name="Karaoz U."/>
            <person name="Brodie E.L."/>
            <person name="Williams K.H."/>
            <person name="Hubbard S.S."/>
            <person name="Banfield J.F."/>
        </authorList>
    </citation>
    <scope>NUCLEOTIDE SEQUENCE [LARGE SCALE GENOMIC DNA]</scope>
</reference>
<comment type="similarity">
    <text evidence="1 6">Belongs to the universal ribosomal protein uS7 family.</text>
</comment>
<keyword evidence="6" id="KW-0820">tRNA-binding</keyword>
<proteinExistence type="inferred from homology"/>
<gene>
    <name evidence="6" type="primary">rpsG</name>
    <name evidence="8" type="ORF">A2713_00100</name>
</gene>
<evidence type="ECO:0000313" key="9">
    <source>
        <dbReference type="Proteomes" id="UP000176444"/>
    </source>
</evidence>
<evidence type="ECO:0000259" key="7">
    <source>
        <dbReference type="Pfam" id="PF00177"/>
    </source>
</evidence>
<dbReference type="InterPro" id="IPR005717">
    <property type="entry name" value="Ribosomal_uS7_bac/org-type"/>
</dbReference>
<dbReference type="GO" id="GO:0019843">
    <property type="term" value="F:rRNA binding"/>
    <property type="evidence" value="ECO:0007669"/>
    <property type="project" value="UniProtKB-UniRule"/>
</dbReference>
<comment type="subunit">
    <text evidence="6">Part of the 30S ribosomal subunit. Contacts proteins S9 and S11.</text>
</comment>
<dbReference type="InterPro" id="IPR000235">
    <property type="entry name" value="Ribosomal_uS7"/>
</dbReference>
<organism evidence="8 9">
    <name type="scientific">candidate division WWE3 bacterium RIFCSPHIGHO2_01_FULL_35_17</name>
    <dbReference type="NCBI Taxonomy" id="1802614"/>
    <lineage>
        <taxon>Bacteria</taxon>
        <taxon>Katanobacteria</taxon>
    </lineage>
</organism>
<name>A0A1F4USJ1_UNCKA</name>
<keyword evidence="4 6" id="KW-0689">Ribosomal protein</keyword>
<dbReference type="InterPro" id="IPR023798">
    <property type="entry name" value="Ribosomal_uS7_dom"/>
</dbReference>
<dbReference type="SUPFAM" id="SSF47973">
    <property type="entry name" value="Ribosomal protein S7"/>
    <property type="match status" value="1"/>
</dbReference>
<evidence type="ECO:0000256" key="3">
    <source>
        <dbReference type="ARBA" id="ARBA00022884"/>
    </source>
</evidence>
<accession>A0A1F4USJ1</accession>
<dbReference type="AlphaFoldDB" id="A0A1F4USJ1"/>
<dbReference type="CDD" id="cd14869">
    <property type="entry name" value="uS7_Bacteria"/>
    <property type="match status" value="1"/>
</dbReference>
<dbReference type="GO" id="GO:0006412">
    <property type="term" value="P:translation"/>
    <property type="evidence" value="ECO:0007669"/>
    <property type="project" value="UniProtKB-UniRule"/>
</dbReference>
<evidence type="ECO:0000256" key="4">
    <source>
        <dbReference type="ARBA" id="ARBA00022980"/>
    </source>
</evidence>
<feature type="domain" description="Small ribosomal subunit protein uS7" evidence="7">
    <location>
        <begin position="3"/>
        <end position="149"/>
    </location>
</feature>
<dbReference type="HAMAP" id="MF_00480_B">
    <property type="entry name" value="Ribosomal_uS7_B"/>
    <property type="match status" value="1"/>
</dbReference>
<evidence type="ECO:0000256" key="6">
    <source>
        <dbReference type="HAMAP-Rule" id="MF_00480"/>
    </source>
</evidence>
<dbReference type="PANTHER" id="PTHR11205">
    <property type="entry name" value="RIBOSOMAL PROTEIN S7"/>
    <property type="match status" value="1"/>
</dbReference>
<dbReference type="InterPro" id="IPR036823">
    <property type="entry name" value="Ribosomal_uS7_dom_sf"/>
</dbReference>
<keyword evidence="3 6" id="KW-0694">RNA-binding</keyword>
<dbReference type="Gene3D" id="1.10.455.10">
    <property type="entry name" value="Ribosomal protein S7 domain"/>
    <property type="match status" value="1"/>
</dbReference>
<dbReference type="NCBIfam" id="TIGR01029">
    <property type="entry name" value="rpsG_bact"/>
    <property type="match status" value="1"/>
</dbReference>
<dbReference type="PIRSF" id="PIRSF002122">
    <property type="entry name" value="RPS7p_RPS7a_RPS5e_RPS7o"/>
    <property type="match status" value="1"/>
</dbReference>
<comment type="function">
    <text evidence="6">One of the primary rRNA binding proteins, it binds directly to 16S rRNA where it nucleates assembly of the head domain of the 30S subunit. Is located at the subunit interface close to the decoding center, probably blocks exit of the E-site tRNA.</text>
</comment>
<dbReference type="Proteomes" id="UP000176444">
    <property type="component" value="Unassembled WGS sequence"/>
</dbReference>
<keyword evidence="2 6" id="KW-0699">rRNA-binding</keyword>
<comment type="caution">
    <text evidence="8">The sequence shown here is derived from an EMBL/GenBank/DDBJ whole genome shotgun (WGS) entry which is preliminary data.</text>
</comment>
<evidence type="ECO:0000313" key="8">
    <source>
        <dbReference type="EMBL" id="OGC47876.1"/>
    </source>
</evidence>